<evidence type="ECO:0000259" key="8">
    <source>
        <dbReference type="PROSITE" id="PS50198"/>
    </source>
</evidence>
<evidence type="ECO:0000313" key="10">
    <source>
        <dbReference type="Proteomes" id="UP000551878"/>
    </source>
</evidence>
<keyword evidence="5" id="KW-0472">Membrane</keyword>
<evidence type="ECO:0000256" key="6">
    <source>
        <dbReference type="SAM" id="Coils"/>
    </source>
</evidence>
<keyword evidence="5" id="KW-1003">Cell membrane</keyword>
<dbReference type="InterPro" id="IPR023058">
    <property type="entry name" value="PPIase_PpiC_CS"/>
</dbReference>
<keyword evidence="10" id="KW-1185">Reference proteome</keyword>
<organism evidence="9 10">
    <name type="scientific">Texcoconibacillus texcoconensis</name>
    <dbReference type="NCBI Taxonomy" id="1095777"/>
    <lineage>
        <taxon>Bacteria</taxon>
        <taxon>Bacillati</taxon>
        <taxon>Bacillota</taxon>
        <taxon>Bacilli</taxon>
        <taxon>Bacillales</taxon>
        <taxon>Bacillaceae</taxon>
        <taxon>Texcoconibacillus</taxon>
    </lineage>
</organism>
<dbReference type="GO" id="GO:0003755">
    <property type="term" value="F:peptidyl-prolyl cis-trans isomerase activity"/>
    <property type="evidence" value="ECO:0007669"/>
    <property type="project" value="UniProtKB-UniRule"/>
</dbReference>
<dbReference type="InterPro" id="IPR023059">
    <property type="entry name" value="Foldase_PrsA"/>
</dbReference>
<feature type="domain" description="PpiC" evidence="8">
    <location>
        <begin position="157"/>
        <end position="246"/>
    </location>
</feature>
<keyword evidence="2 5" id="KW-0732">Signal</keyword>
<evidence type="ECO:0000256" key="4">
    <source>
        <dbReference type="ARBA" id="ARBA00023235"/>
    </source>
</evidence>
<dbReference type="AlphaFoldDB" id="A0A840QPE4"/>
<dbReference type="GO" id="GO:0005886">
    <property type="term" value="C:plasma membrane"/>
    <property type="evidence" value="ECO:0007669"/>
    <property type="project" value="UniProtKB-SubCell"/>
</dbReference>
<evidence type="ECO:0000256" key="1">
    <source>
        <dbReference type="ARBA" id="ARBA00000971"/>
    </source>
</evidence>
<dbReference type="PROSITE" id="PS01096">
    <property type="entry name" value="PPIC_PPIASE_1"/>
    <property type="match status" value="1"/>
</dbReference>
<dbReference type="InterPro" id="IPR050245">
    <property type="entry name" value="PrsA_foldase"/>
</dbReference>
<dbReference type="EC" id="5.2.1.8" evidence="5"/>
<dbReference type="InterPro" id="IPR046357">
    <property type="entry name" value="PPIase_dom_sf"/>
</dbReference>
<dbReference type="InterPro" id="IPR000297">
    <property type="entry name" value="PPIase_PpiC"/>
</dbReference>
<dbReference type="Proteomes" id="UP000551878">
    <property type="component" value="Unassembled WGS sequence"/>
</dbReference>
<comment type="function">
    <text evidence="5">Plays a major role in protein secretion by helping the post-translocational extracellular folding of several secreted proteins.</text>
</comment>
<evidence type="ECO:0000313" key="9">
    <source>
        <dbReference type="EMBL" id="MBB5173240.1"/>
    </source>
</evidence>
<dbReference type="EMBL" id="JACHHB010000005">
    <property type="protein sequence ID" value="MBB5173240.1"/>
    <property type="molecule type" value="Genomic_DNA"/>
</dbReference>
<feature type="signal peptide" evidence="7">
    <location>
        <begin position="1"/>
        <end position="23"/>
    </location>
</feature>
<keyword evidence="4 5" id="KW-0413">Isomerase</keyword>
<dbReference type="InterPro" id="IPR037041">
    <property type="entry name" value="Trigger_fac_C_sf"/>
</dbReference>
<dbReference type="PROSITE" id="PS50198">
    <property type="entry name" value="PPIC_PPIASE_2"/>
    <property type="match status" value="1"/>
</dbReference>
<dbReference type="PANTHER" id="PTHR47245">
    <property type="entry name" value="PEPTIDYLPROLYL ISOMERASE"/>
    <property type="match status" value="1"/>
</dbReference>
<keyword evidence="6" id="KW-0175">Coiled coil</keyword>
<keyword evidence="5" id="KW-0564">Palmitate</keyword>
<dbReference type="GO" id="GO:0006457">
    <property type="term" value="P:protein folding"/>
    <property type="evidence" value="ECO:0007669"/>
    <property type="project" value="UniProtKB-UniRule"/>
</dbReference>
<comment type="similarity">
    <text evidence="5">Belongs to the PrsA family.</text>
</comment>
<reference evidence="9 10" key="1">
    <citation type="submission" date="2020-08" db="EMBL/GenBank/DDBJ databases">
        <title>Genomic Encyclopedia of Type Strains, Phase IV (KMG-IV): sequencing the most valuable type-strain genomes for metagenomic binning, comparative biology and taxonomic classification.</title>
        <authorList>
            <person name="Goeker M."/>
        </authorList>
    </citation>
    <scope>NUCLEOTIDE SEQUENCE [LARGE SCALE GENOMIC DNA]</scope>
    <source>
        <strain evidence="9 10">DSM 24696</strain>
    </source>
</reference>
<evidence type="ECO:0000256" key="2">
    <source>
        <dbReference type="ARBA" id="ARBA00022729"/>
    </source>
</evidence>
<comment type="catalytic activity">
    <reaction evidence="1 5">
        <text>[protein]-peptidylproline (omega=180) = [protein]-peptidylproline (omega=0)</text>
        <dbReference type="Rhea" id="RHEA:16237"/>
        <dbReference type="Rhea" id="RHEA-COMP:10747"/>
        <dbReference type="Rhea" id="RHEA-COMP:10748"/>
        <dbReference type="ChEBI" id="CHEBI:83833"/>
        <dbReference type="ChEBI" id="CHEBI:83834"/>
        <dbReference type="EC" id="5.2.1.8"/>
    </reaction>
</comment>
<evidence type="ECO:0000256" key="7">
    <source>
        <dbReference type="SAM" id="SignalP"/>
    </source>
</evidence>
<name>A0A840QPE4_9BACI</name>
<evidence type="ECO:0000256" key="3">
    <source>
        <dbReference type="ARBA" id="ARBA00023110"/>
    </source>
</evidence>
<sequence length="303" mass="34340">MKKSLLLMTSTVVLLLSACNDNGQDTAEGNEENVTNNDHILVDTNAGSITEGELVHSLVDQYGDAILEQLVVEKIFESKAESMDISEDEIDEELEELKAMMGVSSDDELYQMLEMQGMGGEEQIRSQIKTQIVLQHLAGIDDDEVTDEDVEREYEAGEEVQARHILVNDEEEANDLYERLQDGEDFAELAQEYSQDGSAEEGGDLGSFRRGEMVPSFEETAFHLDEGEISEPVESQFGYHIIEVTDRIPFESSLEEEQQQLIAAINERKNKSMEERMIEAQRELIENADIDVQDERFEHLFDM</sequence>
<proteinExistence type="inferred from homology"/>
<dbReference type="PANTHER" id="PTHR47245:SF1">
    <property type="entry name" value="FOLDASE PROTEIN PRSA"/>
    <property type="match status" value="1"/>
</dbReference>
<feature type="coiled-coil region" evidence="6">
    <location>
        <begin position="254"/>
        <end position="283"/>
    </location>
</feature>
<dbReference type="RefSeq" id="WP_184663692.1">
    <property type="nucleotide sequence ID" value="NZ_JACHHB010000005.1"/>
</dbReference>
<evidence type="ECO:0000256" key="5">
    <source>
        <dbReference type="HAMAP-Rule" id="MF_01145"/>
    </source>
</evidence>
<comment type="subcellular location">
    <subcellularLocation>
        <location evidence="5">Cell membrane</location>
        <topology evidence="5">Lipid-anchor</topology>
    </subcellularLocation>
</comment>
<dbReference type="PROSITE" id="PS51257">
    <property type="entry name" value="PROKAR_LIPOPROTEIN"/>
    <property type="match status" value="1"/>
</dbReference>
<dbReference type="HAMAP" id="MF_01145">
    <property type="entry name" value="Foldase_PrsA"/>
    <property type="match status" value="1"/>
</dbReference>
<dbReference type="Gene3D" id="3.10.50.40">
    <property type="match status" value="1"/>
</dbReference>
<accession>A0A840QPE4</accession>
<protein>
    <recommendedName>
        <fullName evidence="5">Foldase protein PrsA</fullName>
        <ecNumber evidence="5">5.2.1.8</ecNumber>
    </recommendedName>
</protein>
<dbReference type="GO" id="GO:0015031">
    <property type="term" value="P:protein transport"/>
    <property type="evidence" value="ECO:0007669"/>
    <property type="project" value="InterPro"/>
</dbReference>
<comment type="caution">
    <text evidence="9">The sequence shown here is derived from an EMBL/GenBank/DDBJ whole genome shotgun (WGS) entry which is preliminary data.</text>
</comment>
<dbReference type="Gene3D" id="1.10.3120.10">
    <property type="entry name" value="Trigger factor, C-terminal domain"/>
    <property type="match status" value="1"/>
</dbReference>
<feature type="chain" id="PRO_5039203823" description="Foldase protein PrsA" evidence="7">
    <location>
        <begin position="24"/>
        <end position="303"/>
    </location>
</feature>
<keyword evidence="3 5" id="KW-0697">Rotamase</keyword>
<dbReference type="SUPFAM" id="SSF54534">
    <property type="entry name" value="FKBP-like"/>
    <property type="match status" value="1"/>
</dbReference>
<keyword evidence="5" id="KW-0449">Lipoprotein</keyword>
<dbReference type="Pfam" id="PF00639">
    <property type="entry name" value="Rotamase"/>
    <property type="match status" value="1"/>
</dbReference>
<gene>
    <name evidence="5" type="primary">prsA</name>
    <name evidence="9" type="ORF">HNQ41_001409</name>
</gene>